<dbReference type="SMART" id="SM00382">
    <property type="entry name" value="AAA"/>
    <property type="match status" value="1"/>
</dbReference>
<sequence length="815" mass="92540">MVKLEHVNKYFNKRKKNAIHVINNTSLEMEQTGLVALLGPSGCGKTTLLNAIGGLDKVSSGRIFINGQRITRRRSGKVDQIRNLNVGYIFQNYNLVDNMTVFDNVAIALKMVGVKDKKEIEEKVNYVLEKVGMYRYRNRYADMLSGGERQRVGIARAIVKNPAIVIADEPTGNLDSKNTLEVMNIIRSISQDRLVILVTHEEKLADFYASRIIRIRDGEVISDEENQHANNLDYRLENKIYLKDISDHKRLKTDLYNIDFYNDSKSPLKLDIVVKNGNIYIRTDESKDRLEIVDENSSIEMVDEHYREMTKEESLENKFDLEKLAPRGRRRYTSILNPFTMLKRGFKTVFNYPILKKILLLGFLIAAMFITYGVSHIFGVLHVTDDEFVTADKSYVTIVGKNVSVKSYQKYEKNGLFDYIMPGDSKVSLSMPYDQYFQLQDNSAMIGGSLSSYGKLNESDLAYGRLPENKKEIAVDKMVLKGVIDEQQTKMAGFGEAKDFLDQKVTVPEMNDMTIVGITDRQSPCIYADQKIFINLLANAKAEDSMGEEMSGISDDEGSEATLLDYKLKKKSVELKKGSWPTKDYEVLVSESHKEEMPLNKEIAEKVNDKKLKVVGYYTDKENSDFMLVNNNTIKYNLIKTKSNITASPKDKDEAIVALQEEQVNVKDIYADSKKAYKKETWSSVRSALVMAGVVLAISFIEIFLIIRASFLSRVKEVGVYRAIGVKKSDIYKMFLGEILAITTIASMPGFLFMAYILKKLAGFSIFSDMFQVTPTVMGLCVILLYGFNLIFGLLPVFRTMRKRPAAILSRTDIN</sequence>
<feature type="transmembrane region" description="Helical" evidence="10">
    <location>
        <begin position="777"/>
        <end position="798"/>
    </location>
</feature>
<keyword evidence="3" id="KW-1003">Cell membrane</keyword>
<evidence type="ECO:0000256" key="3">
    <source>
        <dbReference type="ARBA" id="ARBA00022475"/>
    </source>
</evidence>
<evidence type="ECO:0000313" key="13">
    <source>
        <dbReference type="Proteomes" id="UP001524502"/>
    </source>
</evidence>
<dbReference type="Gene3D" id="3.40.50.300">
    <property type="entry name" value="P-loop containing nucleotide triphosphate hydrolases"/>
    <property type="match status" value="1"/>
</dbReference>
<dbReference type="InterPro" id="IPR027417">
    <property type="entry name" value="P-loop_NTPase"/>
</dbReference>
<feature type="transmembrane region" description="Helical" evidence="10">
    <location>
        <begin position="688"/>
        <end position="707"/>
    </location>
</feature>
<protein>
    <submittedName>
        <fullName evidence="12">ABC transporter ATP-binding protein/permease</fullName>
    </submittedName>
</protein>
<comment type="similarity">
    <text evidence="9">Belongs to the ABC transporter superfamily. Macrolide exporter (TC 3.A.1.122) family.</text>
</comment>
<dbReference type="InterPro" id="IPR017911">
    <property type="entry name" value="MacB-like_ATP-bd"/>
</dbReference>
<evidence type="ECO:0000256" key="4">
    <source>
        <dbReference type="ARBA" id="ARBA00022692"/>
    </source>
</evidence>
<dbReference type="PROSITE" id="PS50893">
    <property type="entry name" value="ABC_TRANSPORTER_2"/>
    <property type="match status" value="1"/>
</dbReference>
<accession>A0ABT1RLC4</accession>
<comment type="subcellular location">
    <subcellularLocation>
        <location evidence="1">Cell inner membrane</location>
        <topology evidence="1">Multi-pass membrane protein</topology>
    </subcellularLocation>
</comment>
<evidence type="ECO:0000256" key="5">
    <source>
        <dbReference type="ARBA" id="ARBA00022741"/>
    </source>
</evidence>
<dbReference type="CDD" id="cd03255">
    <property type="entry name" value="ABC_MJ0796_LolCDE_FtsE"/>
    <property type="match status" value="1"/>
</dbReference>
<keyword evidence="6 12" id="KW-0067">ATP-binding</keyword>
<dbReference type="RefSeq" id="WP_256131169.1">
    <property type="nucleotide sequence ID" value="NZ_JANFXK010000003.1"/>
</dbReference>
<evidence type="ECO:0000313" key="12">
    <source>
        <dbReference type="EMBL" id="MCQ4635986.1"/>
    </source>
</evidence>
<feature type="domain" description="ABC transporter" evidence="11">
    <location>
        <begin position="2"/>
        <end position="242"/>
    </location>
</feature>
<proteinExistence type="inferred from homology"/>
<dbReference type="InterPro" id="IPR003593">
    <property type="entry name" value="AAA+_ATPase"/>
</dbReference>
<dbReference type="PROSITE" id="PS00211">
    <property type="entry name" value="ABC_TRANSPORTER_1"/>
    <property type="match status" value="1"/>
</dbReference>
<reference evidence="12 13" key="1">
    <citation type="submission" date="2022-06" db="EMBL/GenBank/DDBJ databases">
        <title>Isolation of gut microbiota from human fecal samples.</title>
        <authorList>
            <person name="Pamer E.G."/>
            <person name="Barat B."/>
            <person name="Waligurski E."/>
            <person name="Medina S."/>
            <person name="Paddock L."/>
            <person name="Mostad J."/>
        </authorList>
    </citation>
    <scope>NUCLEOTIDE SEQUENCE [LARGE SCALE GENOMIC DNA]</scope>
    <source>
        <strain evidence="12 13">SL.3.17</strain>
    </source>
</reference>
<dbReference type="PANTHER" id="PTHR24220">
    <property type="entry name" value="IMPORT ATP-BINDING PROTEIN"/>
    <property type="match status" value="1"/>
</dbReference>
<keyword evidence="2" id="KW-0813">Transport</keyword>
<dbReference type="EMBL" id="JANFXK010000003">
    <property type="protein sequence ID" value="MCQ4635986.1"/>
    <property type="molecule type" value="Genomic_DNA"/>
</dbReference>
<keyword evidence="8 10" id="KW-0472">Membrane</keyword>
<feature type="transmembrane region" description="Helical" evidence="10">
    <location>
        <begin position="735"/>
        <end position="757"/>
    </location>
</feature>
<dbReference type="InterPro" id="IPR003439">
    <property type="entry name" value="ABC_transporter-like_ATP-bd"/>
</dbReference>
<dbReference type="GO" id="GO:0005524">
    <property type="term" value="F:ATP binding"/>
    <property type="evidence" value="ECO:0007669"/>
    <property type="project" value="UniProtKB-KW"/>
</dbReference>
<evidence type="ECO:0000256" key="8">
    <source>
        <dbReference type="ARBA" id="ARBA00023136"/>
    </source>
</evidence>
<organism evidence="12 13">
    <name type="scientific">Anaerovorax odorimutans</name>
    <dbReference type="NCBI Taxonomy" id="109327"/>
    <lineage>
        <taxon>Bacteria</taxon>
        <taxon>Bacillati</taxon>
        <taxon>Bacillota</taxon>
        <taxon>Clostridia</taxon>
        <taxon>Peptostreptococcales</taxon>
        <taxon>Anaerovoracaceae</taxon>
        <taxon>Anaerovorax</taxon>
    </lineage>
</organism>
<dbReference type="Pfam" id="PF02687">
    <property type="entry name" value="FtsX"/>
    <property type="match status" value="1"/>
</dbReference>
<gene>
    <name evidence="12" type="ORF">NE619_04545</name>
</gene>
<name>A0ABT1RLC4_9FIRM</name>
<dbReference type="InterPro" id="IPR003838">
    <property type="entry name" value="ABC3_permease_C"/>
</dbReference>
<keyword evidence="5" id="KW-0547">Nucleotide-binding</keyword>
<evidence type="ECO:0000256" key="1">
    <source>
        <dbReference type="ARBA" id="ARBA00004429"/>
    </source>
</evidence>
<keyword evidence="4 10" id="KW-0812">Transmembrane</keyword>
<feature type="transmembrane region" description="Helical" evidence="10">
    <location>
        <begin position="358"/>
        <end position="381"/>
    </location>
</feature>
<keyword evidence="13" id="KW-1185">Reference proteome</keyword>
<evidence type="ECO:0000256" key="7">
    <source>
        <dbReference type="ARBA" id="ARBA00022989"/>
    </source>
</evidence>
<dbReference type="Pfam" id="PF00005">
    <property type="entry name" value="ABC_tran"/>
    <property type="match status" value="1"/>
</dbReference>
<dbReference type="Proteomes" id="UP001524502">
    <property type="component" value="Unassembled WGS sequence"/>
</dbReference>
<dbReference type="InterPro" id="IPR015854">
    <property type="entry name" value="ABC_transpr_LolD-like"/>
</dbReference>
<evidence type="ECO:0000256" key="2">
    <source>
        <dbReference type="ARBA" id="ARBA00022448"/>
    </source>
</evidence>
<evidence type="ECO:0000256" key="6">
    <source>
        <dbReference type="ARBA" id="ARBA00022840"/>
    </source>
</evidence>
<evidence type="ECO:0000256" key="9">
    <source>
        <dbReference type="ARBA" id="ARBA00038388"/>
    </source>
</evidence>
<dbReference type="InterPro" id="IPR017871">
    <property type="entry name" value="ABC_transporter-like_CS"/>
</dbReference>
<dbReference type="SUPFAM" id="SSF52540">
    <property type="entry name" value="P-loop containing nucleoside triphosphate hydrolases"/>
    <property type="match status" value="1"/>
</dbReference>
<keyword evidence="7 10" id="KW-1133">Transmembrane helix</keyword>
<evidence type="ECO:0000256" key="10">
    <source>
        <dbReference type="SAM" id="Phobius"/>
    </source>
</evidence>
<evidence type="ECO:0000259" key="11">
    <source>
        <dbReference type="PROSITE" id="PS50893"/>
    </source>
</evidence>
<comment type="caution">
    <text evidence="12">The sequence shown here is derived from an EMBL/GenBank/DDBJ whole genome shotgun (WGS) entry which is preliminary data.</text>
</comment>